<evidence type="ECO:0000313" key="2">
    <source>
        <dbReference type="Proteomes" id="UP000055024"/>
    </source>
</evidence>
<evidence type="ECO:0000313" key="1">
    <source>
        <dbReference type="EMBL" id="KRY99682.1"/>
    </source>
</evidence>
<name>A0A0V1GNS6_9BILA</name>
<accession>A0A0V1GNS6</accession>
<gene>
    <name evidence="1" type="ORF">T11_8334</name>
</gene>
<comment type="caution">
    <text evidence="1">The sequence shown here is derived from an EMBL/GenBank/DDBJ whole genome shotgun (WGS) entry which is preliminary data.</text>
</comment>
<dbReference type="EMBL" id="JYDP01000737">
    <property type="protein sequence ID" value="KRY99682.1"/>
    <property type="molecule type" value="Genomic_DNA"/>
</dbReference>
<dbReference type="Proteomes" id="UP000055024">
    <property type="component" value="Unassembled WGS sequence"/>
</dbReference>
<organism evidence="1 2">
    <name type="scientific">Trichinella zimbabwensis</name>
    <dbReference type="NCBI Taxonomy" id="268475"/>
    <lineage>
        <taxon>Eukaryota</taxon>
        <taxon>Metazoa</taxon>
        <taxon>Ecdysozoa</taxon>
        <taxon>Nematoda</taxon>
        <taxon>Enoplea</taxon>
        <taxon>Dorylaimia</taxon>
        <taxon>Trichinellida</taxon>
        <taxon>Trichinellidae</taxon>
        <taxon>Trichinella</taxon>
    </lineage>
</organism>
<dbReference type="AlphaFoldDB" id="A0A0V1GNS6"/>
<reference evidence="1 2" key="1">
    <citation type="submission" date="2015-01" db="EMBL/GenBank/DDBJ databases">
        <title>Evolution of Trichinella species and genotypes.</title>
        <authorList>
            <person name="Korhonen P.K."/>
            <person name="Edoardo P."/>
            <person name="Giuseppe L.R."/>
            <person name="Gasser R.B."/>
        </authorList>
    </citation>
    <scope>NUCLEOTIDE SEQUENCE [LARGE SCALE GENOMIC DNA]</scope>
    <source>
        <strain evidence="1">ISS1029</strain>
    </source>
</reference>
<sequence>MLIHWKLPSFLKISREIRNEGRCEYVHRTWQIVSDRLMPILANFGSQSFSRKFRNFSFTGNSPVVVESMASEVRIAHVNAYGSCPFFQNISRNTQPGTAGIRSLYLSNRSQSIGTNFCQFRFTKCSSKISKFCEL</sequence>
<keyword evidence="2" id="KW-1185">Reference proteome</keyword>
<proteinExistence type="predicted"/>
<protein>
    <submittedName>
        <fullName evidence="1">Uncharacterized protein</fullName>
    </submittedName>
</protein>